<evidence type="ECO:0000313" key="2">
    <source>
        <dbReference type="EMBL" id="RLJ86862.1"/>
    </source>
</evidence>
<dbReference type="EMBL" id="RCCP01000003">
    <property type="protein sequence ID" value="RLJ86862.1"/>
    <property type="molecule type" value="Genomic_DNA"/>
</dbReference>
<sequence>MGKMSKVIGVDIGGTKIRMGVIDAEGRILAERQVKTEFPLYPHLERQVLLFLEEHPDVSAIGIGTHGFVDPKAGRIVFAGDMLPGWTGTEVKAPLEQATERYVEVENDANCAALAEAKFGAATGLGRVVCITLGTGLGGGIIWDGKLLSGGPHGGAAELGHMILYPNGSRCACGRLGCAEQYLSGTALVRRIKEAGLSVTPPELFELAETDAQAQKLVIDFTEDLAIYISSLQAIFDMDMLIIGGGVSESASAWMGELKRQLGEVLLNPLPVEVAQFENDAGMLGAALLVLDK</sequence>
<dbReference type="GO" id="GO:0016301">
    <property type="term" value="F:kinase activity"/>
    <property type="evidence" value="ECO:0007669"/>
    <property type="project" value="UniProtKB-KW"/>
</dbReference>
<evidence type="ECO:0000256" key="1">
    <source>
        <dbReference type="ARBA" id="ARBA00006479"/>
    </source>
</evidence>
<comment type="caution">
    <text evidence="2">The sequence shown here is derived from an EMBL/GenBank/DDBJ whole genome shotgun (WGS) entry which is preliminary data.</text>
</comment>
<dbReference type="PANTHER" id="PTHR18964:SF149">
    <property type="entry name" value="BIFUNCTIONAL UDP-N-ACETYLGLUCOSAMINE 2-EPIMERASE_N-ACETYLMANNOSAMINE KINASE"/>
    <property type="match status" value="1"/>
</dbReference>
<dbReference type="Gene3D" id="3.30.420.40">
    <property type="match status" value="2"/>
</dbReference>
<dbReference type="Pfam" id="PF00480">
    <property type="entry name" value="ROK"/>
    <property type="match status" value="1"/>
</dbReference>
<accession>A0A497YGZ5</accession>
<dbReference type="InterPro" id="IPR000600">
    <property type="entry name" value="ROK"/>
</dbReference>
<organism evidence="2 3">
    <name type="scientific">Planococcus citreus</name>
    <dbReference type="NCBI Taxonomy" id="1373"/>
    <lineage>
        <taxon>Bacteria</taxon>
        <taxon>Bacillati</taxon>
        <taxon>Bacillota</taxon>
        <taxon>Bacilli</taxon>
        <taxon>Bacillales</taxon>
        <taxon>Caryophanaceae</taxon>
        <taxon>Planococcus</taxon>
    </lineage>
</organism>
<proteinExistence type="inferred from homology"/>
<dbReference type="CDD" id="cd24068">
    <property type="entry name" value="ASKHA_NBD_ROK_FnNanK-like"/>
    <property type="match status" value="1"/>
</dbReference>
<keyword evidence="2" id="KW-0418">Kinase</keyword>
<evidence type="ECO:0000313" key="3">
    <source>
        <dbReference type="Proteomes" id="UP000280791"/>
    </source>
</evidence>
<keyword evidence="3" id="KW-1185">Reference proteome</keyword>
<name>A0A497YGZ5_9BACL</name>
<dbReference type="SUPFAM" id="SSF53067">
    <property type="entry name" value="Actin-like ATPase domain"/>
    <property type="match status" value="1"/>
</dbReference>
<gene>
    <name evidence="2" type="ORF">DFR62_2465</name>
</gene>
<dbReference type="Proteomes" id="UP000280791">
    <property type="component" value="Unassembled WGS sequence"/>
</dbReference>
<keyword evidence="2" id="KW-0808">Transferase</keyword>
<comment type="similarity">
    <text evidence="1">Belongs to the ROK (NagC/XylR) family.</text>
</comment>
<reference evidence="2 3" key="1">
    <citation type="submission" date="2018-10" db="EMBL/GenBank/DDBJ databases">
        <title>Genomic Encyclopedia of Type Strains, Phase IV (KMG-IV): sequencing the most valuable type-strain genomes for metagenomic binning, comparative biology and taxonomic classification.</title>
        <authorList>
            <person name="Goeker M."/>
        </authorList>
    </citation>
    <scope>NUCLEOTIDE SEQUENCE [LARGE SCALE GENOMIC DNA]</scope>
    <source>
        <strain evidence="2 3">DSM 20549</strain>
    </source>
</reference>
<dbReference type="AlphaFoldDB" id="A0A497YGZ5"/>
<protein>
    <submittedName>
        <fullName evidence="2">Glucokinase</fullName>
    </submittedName>
</protein>
<dbReference type="InterPro" id="IPR043129">
    <property type="entry name" value="ATPase_NBD"/>
</dbReference>
<dbReference type="PANTHER" id="PTHR18964">
    <property type="entry name" value="ROK (REPRESSOR, ORF, KINASE) FAMILY"/>
    <property type="match status" value="1"/>
</dbReference>